<evidence type="ECO:0000313" key="2">
    <source>
        <dbReference type="EMBL" id="MDT8839822.1"/>
    </source>
</evidence>
<accession>A0AAP5QCR8</accession>
<sequence length="237" mass="25287">MNLARSLVQALCLAGALISPTAFADSACNKQPVPAASVQAVGRDMIVSGVPTSVLAVDFNGTPEDVTNQFRDFWTREDVPFKGQRGPSGLLLSALDGNCHYVLTIPPQSDSGHTKGLLSVMRLGAGSVQHQVPDSAISLPQGSRKLSDIESRDPGQAGRTWLLEMPGSAGMNAQQYRNQLIAQGWSSLTEAPGYQVSNAQQRTGSAVVMQRGNDRLDAVFSDRNEHTEAVVNATRSR</sequence>
<protein>
    <submittedName>
        <fullName evidence="2">Uncharacterized protein</fullName>
    </submittedName>
</protein>
<proteinExistence type="predicted"/>
<evidence type="ECO:0000256" key="1">
    <source>
        <dbReference type="SAM" id="SignalP"/>
    </source>
</evidence>
<organism evidence="2 3">
    <name type="scientific">Paraburkholderia fungorum</name>
    <dbReference type="NCBI Taxonomy" id="134537"/>
    <lineage>
        <taxon>Bacteria</taxon>
        <taxon>Pseudomonadati</taxon>
        <taxon>Pseudomonadota</taxon>
        <taxon>Betaproteobacteria</taxon>
        <taxon>Burkholderiales</taxon>
        <taxon>Burkholderiaceae</taxon>
        <taxon>Paraburkholderia</taxon>
    </lineage>
</organism>
<keyword evidence="1" id="KW-0732">Signal</keyword>
<dbReference type="RefSeq" id="WP_315696945.1">
    <property type="nucleotide sequence ID" value="NZ_JANSLM010000007.1"/>
</dbReference>
<comment type="caution">
    <text evidence="2">The sequence shown here is derived from an EMBL/GenBank/DDBJ whole genome shotgun (WGS) entry which is preliminary data.</text>
</comment>
<dbReference type="AlphaFoldDB" id="A0AAP5QCR8"/>
<dbReference type="Proteomes" id="UP001246473">
    <property type="component" value="Unassembled WGS sequence"/>
</dbReference>
<feature type="signal peptide" evidence="1">
    <location>
        <begin position="1"/>
        <end position="24"/>
    </location>
</feature>
<evidence type="ECO:0000313" key="3">
    <source>
        <dbReference type="Proteomes" id="UP001246473"/>
    </source>
</evidence>
<gene>
    <name evidence="2" type="ORF">ParKJ_20560</name>
</gene>
<feature type="chain" id="PRO_5042883398" evidence="1">
    <location>
        <begin position="25"/>
        <end position="237"/>
    </location>
</feature>
<reference evidence="2" key="1">
    <citation type="submission" date="2022-08" db="EMBL/GenBank/DDBJ databases">
        <authorList>
            <person name="Kim S.-J."/>
        </authorList>
    </citation>
    <scope>NUCLEOTIDE SEQUENCE</scope>
    <source>
        <strain evidence="2">KJ</strain>
    </source>
</reference>
<dbReference type="EMBL" id="JANSLM010000007">
    <property type="protein sequence ID" value="MDT8839822.1"/>
    <property type="molecule type" value="Genomic_DNA"/>
</dbReference>
<name>A0AAP5QCR8_9BURK</name>